<feature type="domain" description="Band 7" evidence="2">
    <location>
        <begin position="8"/>
        <end position="194"/>
    </location>
</feature>
<dbReference type="EMBL" id="JPLA01000019">
    <property type="protein sequence ID" value="KLD64403.1"/>
    <property type="molecule type" value="Genomic_DNA"/>
</dbReference>
<organism evidence="3 4">
    <name type="scientific">Dyella japonica DSM 16301</name>
    <dbReference type="NCBI Taxonomy" id="1440762"/>
    <lineage>
        <taxon>Bacteria</taxon>
        <taxon>Pseudomonadati</taxon>
        <taxon>Pseudomonadota</taxon>
        <taxon>Gammaproteobacteria</taxon>
        <taxon>Lysobacterales</taxon>
        <taxon>Rhodanobacteraceae</taxon>
        <taxon>Dyella</taxon>
    </lineage>
</organism>
<gene>
    <name evidence="3" type="ORF">Y882_07530</name>
</gene>
<name>A0A0G9H4A8_9GAMM</name>
<reference evidence="3 4" key="1">
    <citation type="journal article" date="2015" name="Antonie Van Leeuwenhoek">
        <title>A phylogenomic and molecular marker based taxonomic framework for the order Xanthomonadales: proposal to transfer the families Algiphilaceae and Solimonadaceae to the order Nevskiales ord. nov. and to create a new family within the order Xanthomonadales, the family Rhodanobacteraceae fam. nov., containing the genus Rhodanobacter and its closest relatives.</title>
        <authorList>
            <person name="Naushad S."/>
            <person name="Adeolu M."/>
            <person name="Wong S."/>
            <person name="Sohail M."/>
            <person name="Schellhorn H.E."/>
            <person name="Gupta R.S."/>
        </authorList>
    </citation>
    <scope>NUCLEOTIDE SEQUENCE [LARGE SCALE GENOMIC DNA]</scope>
    <source>
        <strain evidence="3 4">DSM 16301</strain>
    </source>
</reference>
<dbReference type="Gene3D" id="3.30.479.30">
    <property type="entry name" value="Band 7 domain"/>
    <property type="match status" value="1"/>
</dbReference>
<comment type="subcellular location">
    <subcellularLocation>
        <location evidence="1">Membrane</location>
        <topology evidence="1">Single-pass membrane protein</topology>
    </subcellularLocation>
</comment>
<dbReference type="InterPro" id="IPR001107">
    <property type="entry name" value="Band_7"/>
</dbReference>
<sequence length="342" mass="37500">MLGFRYIKASPSTYLIQYKNGKAIREGSGLAFWYFAPHASLVSVPMESVDAPFMFQEVSSDFQVVTVQGQVTYRVAAPATLVSLMNFTLKPDGAYMSDDHVKLPQRVVNAVQVQLRSVLQGQTLQQLLQGSDHLVQVVRQGLQRPDGLPSLGLELVNLSILAVKPTPETARALEAHVREQILKQADDATYVRRNAAIEQERSIKENELNTEIAVEAKKRQIREAQLEAERSVLAKRQAIQDEEMAGKIALEEKNKGLTSLRATNAQTEADAKAYGVSAIMKAVHGIDAKVLQALLVGQADPSALIAQAFQGLAENAERIGELNISPDLLQQLTQSRPRPAKA</sequence>
<dbReference type="Pfam" id="PF01145">
    <property type="entry name" value="Band_7"/>
    <property type="match status" value="1"/>
</dbReference>
<dbReference type="PATRIC" id="fig|1440762.4.peg.896"/>
<dbReference type="OrthoDB" id="3469168at2"/>
<evidence type="ECO:0000259" key="2">
    <source>
        <dbReference type="Pfam" id="PF01145"/>
    </source>
</evidence>
<dbReference type="RefSeq" id="WP_046971275.1">
    <property type="nucleotide sequence ID" value="NZ_JPLA01000019.1"/>
</dbReference>
<dbReference type="STRING" id="1440762.Y882_07530"/>
<protein>
    <recommendedName>
        <fullName evidence="2">Band 7 domain-containing protein</fullName>
    </recommendedName>
</protein>
<evidence type="ECO:0000256" key="1">
    <source>
        <dbReference type="ARBA" id="ARBA00004167"/>
    </source>
</evidence>
<dbReference type="GO" id="GO:0016020">
    <property type="term" value="C:membrane"/>
    <property type="evidence" value="ECO:0007669"/>
    <property type="project" value="UniProtKB-SubCell"/>
</dbReference>
<proteinExistence type="predicted"/>
<dbReference type="SUPFAM" id="SSF117892">
    <property type="entry name" value="Band 7/SPFH domain"/>
    <property type="match status" value="1"/>
</dbReference>
<dbReference type="InterPro" id="IPR036013">
    <property type="entry name" value="Band_7/SPFH_dom_sf"/>
</dbReference>
<evidence type="ECO:0000313" key="4">
    <source>
        <dbReference type="Proteomes" id="UP000035481"/>
    </source>
</evidence>
<comment type="caution">
    <text evidence="3">The sequence shown here is derived from an EMBL/GenBank/DDBJ whole genome shotgun (WGS) entry which is preliminary data.</text>
</comment>
<dbReference type="Proteomes" id="UP000035481">
    <property type="component" value="Unassembled WGS sequence"/>
</dbReference>
<dbReference type="AlphaFoldDB" id="A0A0G9H4A8"/>
<evidence type="ECO:0000313" key="3">
    <source>
        <dbReference type="EMBL" id="KLD64403.1"/>
    </source>
</evidence>
<accession>A0A0G9H4A8</accession>